<dbReference type="AlphaFoldDB" id="A0A7X1E5I2"/>
<dbReference type="Proteomes" id="UP000525652">
    <property type="component" value="Unassembled WGS sequence"/>
</dbReference>
<evidence type="ECO:0000313" key="2">
    <source>
        <dbReference type="EMBL" id="MBC2603680.1"/>
    </source>
</evidence>
<organism evidence="2 3">
    <name type="scientific">Puniceicoccus vermicola</name>
    <dbReference type="NCBI Taxonomy" id="388746"/>
    <lineage>
        <taxon>Bacteria</taxon>
        <taxon>Pseudomonadati</taxon>
        <taxon>Verrucomicrobiota</taxon>
        <taxon>Opitutia</taxon>
        <taxon>Puniceicoccales</taxon>
        <taxon>Puniceicoccaceae</taxon>
        <taxon>Puniceicoccus</taxon>
    </lineage>
</organism>
<evidence type="ECO:0000313" key="3">
    <source>
        <dbReference type="Proteomes" id="UP000525652"/>
    </source>
</evidence>
<protein>
    <submittedName>
        <fullName evidence="2">Transposase</fullName>
    </submittedName>
</protein>
<dbReference type="Gene3D" id="3.30.70.1290">
    <property type="entry name" value="Transposase IS200-like"/>
    <property type="match status" value="1"/>
</dbReference>
<feature type="domain" description="Transposase IS200-like" evidence="1">
    <location>
        <begin position="1"/>
        <end position="79"/>
    </location>
</feature>
<evidence type="ECO:0000259" key="1">
    <source>
        <dbReference type="SMART" id="SM01321"/>
    </source>
</evidence>
<dbReference type="SUPFAM" id="SSF143422">
    <property type="entry name" value="Transposase IS200-like"/>
    <property type="match status" value="1"/>
</dbReference>
<accession>A0A7X1E5I2</accession>
<sequence>MNRGNYRQRIFSGKGAAEAFERVLGGAAERFGWRVHAYVIMSNHFHLAVELGEPNLSEGMKWLQGTWEMVAGDVDSSVQSFSELDGASVSGALQGDCCGRAKRGQPTMALR</sequence>
<dbReference type="GO" id="GO:0006313">
    <property type="term" value="P:DNA transposition"/>
    <property type="evidence" value="ECO:0007669"/>
    <property type="project" value="InterPro"/>
</dbReference>
<keyword evidence="3" id="KW-1185">Reference proteome</keyword>
<proteinExistence type="predicted"/>
<comment type="caution">
    <text evidence="2">The sequence shown here is derived from an EMBL/GenBank/DDBJ whole genome shotgun (WGS) entry which is preliminary data.</text>
</comment>
<dbReference type="InterPro" id="IPR002686">
    <property type="entry name" value="Transposase_17"/>
</dbReference>
<dbReference type="GO" id="GO:0004803">
    <property type="term" value="F:transposase activity"/>
    <property type="evidence" value="ECO:0007669"/>
    <property type="project" value="InterPro"/>
</dbReference>
<dbReference type="InterPro" id="IPR036515">
    <property type="entry name" value="Transposase_17_sf"/>
</dbReference>
<name>A0A7X1E5I2_9BACT</name>
<dbReference type="SMART" id="SM01321">
    <property type="entry name" value="Y1_Tnp"/>
    <property type="match status" value="1"/>
</dbReference>
<dbReference type="EMBL" id="JACHVA010000129">
    <property type="protein sequence ID" value="MBC2603680.1"/>
    <property type="molecule type" value="Genomic_DNA"/>
</dbReference>
<dbReference type="GO" id="GO:0003677">
    <property type="term" value="F:DNA binding"/>
    <property type="evidence" value="ECO:0007669"/>
    <property type="project" value="InterPro"/>
</dbReference>
<dbReference type="Pfam" id="PF01797">
    <property type="entry name" value="Y1_Tnp"/>
    <property type="match status" value="1"/>
</dbReference>
<gene>
    <name evidence="2" type="ORF">H5P30_18005</name>
</gene>
<reference evidence="2 3" key="1">
    <citation type="submission" date="2020-07" db="EMBL/GenBank/DDBJ databases">
        <authorList>
            <person name="Feng X."/>
        </authorList>
    </citation>
    <scope>NUCLEOTIDE SEQUENCE [LARGE SCALE GENOMIC DNA]</scope>
    <source>
        <strain evidence="2 3">JCM14086</strain>
    </source>
</reference>